<sequence>MDLIIKFRKELYCAQILSKKKKLNFLFLFYPLAPHLRSRGKEQTKFNLICTIQKAQNKSLNRFRIYISAKSLPILRTLVQSHFHLTMLYKLGI</sequence>
<dbReference type="EMBL" id="HE613568">
    <property type="protein sequence ID" value="CCE89171.1"/>
    <property type="molecule type" value="Genomic_DNA"/>
</dbReference>
<dbReference type="RefSeq" id="YP_007374871.1">
    <property type="nucleotide sequence ID" value="NC_020148.1"/>
</dbReference>
<keyword evidence="1" id="KW-0496">Mitochondrion</keyword>
<dbReference type="Gene3D" id="3.10.28.10">
    <property type="entry name" value="Homing endonucleases"/>
    <property type="match status" value="1"/>
</dbReference>
<gene>
    <name evidence="1" type="ORF">PRA_mt0030</name>
</gene>
<geneLocation type="mitochondrion" evidence="1"/>
<dbReference type="SUPFAM" id="SSF55608">
    <property type="entry name" value="Homing endonucleases"/>
    <property type="match status" value="1"/>
</dbReference>
<reference evidence="1" key="1">
    <citation type="journal article" date="2014" name="PLoS ONE">
        <title>Mitochondrial Genome of Phlebia radiata Is the Second Largest (156 kbp) among Fungi and Features Signs of Genome Flexibility and Recent Recombination Events.</title>
        <authorList>
            <person name="Salavirta H."/>
            <person name="Oksanen I."/>
            <person name="Kuuskeri J."/>
            <person name="Makela M."/>
            <person name="Laine P."/>
            <person name="Paulin L."/>
            <person name="Lundell T."/>
        </authorList>
    </citation>
    <scope>NUCLEOTIDE SEQUENCE</scope>
    <source>
        <strain evidence="1">79</strain>
    </source>
</reference>
<dbReference type="GeneID" id="14469510"/>
<protein>
    <recommendedName>
        <fullName evidence="2">Homing endonuclease LAGLIDADG domain-containing protein</fullName>
    </recommendedName>
</protein>
<proteinExistence type="predicted"/>
<evidence type="ECO:0000313" key="1">
    <source>
        <dbReference type="EMBL" id="CCE89171.1"/>
    </source>
</evidence>
<accession>L8B9A2</accession>
<name>L8B9A2_PHLRA</name>
<organism evidence="1">
    <name type="scientific">Phlebia radiata</name>
    <name type="common">White-rot fungus</name>
    <dbReference type="NCBI Taxonomy" id="5308"/>
    <lineage>
        <taxon>Eukaryota</taxon>
        <taxon>Fungi</taxon>
        <taxon>Dikarya</taxon>
        <taxon>Basidiomycota</taxon>
        <taxon>Agaricomycotina</taxon>
        <taxon>Agaricomycetes</taxon>
        <taxon>Polyporales</taxon>
        <taxon>Meruliaceae</taxon>
        <taxon>Phlebia</taxon>
    </lineage>
</organism>
<dbReference type="AlphaFoldDB" id="L8B9A2"/>
<dbReference type="InterPro" id="IPR027434">
    <property type="entry name" value="Homing_endonucl"/>
</dbReference>
<evidence type="ECO:0008006" key="2">
    <source>
        <dbReference type="Google" id="ProtNLM"/>
    </source>
</evidence>